<dbReference type="InterPro" id="IPR036111">
    <property type="entry name" value="Mal/L-sulfo/L-lacto_DH-like_sf"/>
</dbReference>
<dbReference type="InterPro" id="IPR043143">
    <property type="entry name" value="Mal/L-sulf/L-lact_DH-like_NADP"/>
</dbReference>
<dbReference type="Gene3D" id="3.30.1370.60">
    <property type="entry name" value="Hypothetical oxidoreductase yiak, domain 2"/>
    <property type="match status" value="1"/>
</dbReference>
<dbReference type="RefSeq" id="WP_349276685.1">
    <property type="nucleotide sequence ID" value="NZ_CBCSCU010000011.1"/>
</dbReference>
<dbReference type="EMBL" id="CP157675">
    <property type="protein sequence ID" value="XBP68650.1"/>
    <property type="molecule type" value="Genomic_DNA"/>
</dbReference>
<dbReference type="Pfam" id="PF02615">
    <property type="entry name" value="Ldh_2"/>
    <property type="match status" value="1"/>
</dbReference>
<comment type="similarity">
    <text evidence="1">Belongs to the LDH2/MDH2 oxidoreductase family.</text>
</comment>
<reference evidence="3" key="1">
    <citation type="submission" date="2024-05" db="EMBL/GenBank/DDBJ databases">
        <authorList>
            <person name="Bunk B."/>
            <person name="Swiderski J."/>
            <person name="Sproer C."/>
            <person name="Thiel V."/>
        </authorList>
    </citation>
    <scope>NUCLEOTIDE SEQUENCE</scope>
    <source>
        <strain evidence="3">DSM 17735</strain>
    </source>
</reference>
<sequence length="356" mass="37145">MTQSAPSTLRYPLPELTQLIESLFKATGMDADKARAIAHSLLSADSMGHGTHGLALAPWYLAAARSGVMTIAGEMEIVNDRGGCVTWNGRRLPGAWLISRAIDTALERIAQHGVVTVAIANSHHTGALAVYLPRLTERGLMVQLVCSGPAAKGVAPFGGSEPLFTPNPMAAGIPTKGDPVLLDISSSITTLNSARQLVARGERFPAMWAMDKNGQPSDDPNVVVSGGGSLLPVGGFDHGHKGYGMAILAEALTQAVPGYGRADEPKGTTLGIFLQVTDPRAFGGLDAFTRQSQWLVDACHANAPLPGGARVRVPGEHALVRQRQAVEQGVPLVQGTVDALVPLADAAGLAWPAAMK</sequence>
<proteinExistence type="inferred from homology"/>
<evidence type="ECO:0000313" key="3">
    <source>
        <dbReference type="EMBL" id="XBP68650.1"/>
    </source>
</evidence>
<dbReference type="SUPFAM" id="SSF89733">
    <property type="entry name" value="L-sulfolactate dehydrogenase-like"/>
    <property type="match status" value="1"/>
</dbReference>
<dbReference type="Gene3D" id="1.10.1530.10">
    <property type="match status" value="1"/>
</dbReference>
<dbReference type="InterPro" id="IPR043144">
    <property type="entry name" value="Mal/L-sulf/L-lact_DH-like_ah"/>
</dbReference>
<keyword evidence="2" id="KW-0560">Oxidoreductase</keyword>
<evidence type="ECO:0000256" key="1">
    <source>
        <dbReference type="ARBA" id="ARBA00006056"/>
    </source>
</evidence>
<dbReference type="PANTHER" id="PTHR11091">
    <property type="entry name" value="OXIDOREDUCTASE-RELATED"/>
    <property type="match status" value="1"/>
</dbReference>
<evidence type="ECO:0000256" key="2">
    <source>
        <dbReference type="ARBA" id="ARBA00023002"/>
    </source>
</evidence>
<accession>A0AAU7LM01</accession>
<gene>
    <name evidence="3" type="ORF">ABLV49_12065</name>
</gene>
<name>A0AAU7LM01_9BURK</name>
<dbReference type="PANTHER" id="PTHR11091:SF0">
    <property type="entry name" value="MALATE DEHYDROGENASE"/>
    <property type="match status" value="1"/>
</dbReference>
<dbReference type="AlphaFoldDB" id="A0AAU7LM01"/>
<dbReference type="InterPro" id="IPR003767">
    <property type="entry name" value="Malate/L-lactate_DH-like"/>
</dbReference>
<protein>
    <submittedName>
        <fullName evidence="3">Ldh family oxidoreductase</fullName>
    </submittedName>
</protein>
<dbReference type="GO" id="GO:0016491">
    <property type="term" value="F:oxidoreductase activity"/>
    <property type="evidence" value="ECO:0007669"/>
    <property type="project" value="UniProtKB-KW"/>
</dbReference>
<organism evidence="3">
    <name type="scientific">Polaromonas hydrogenivorans</name>
    <dbReference type="NCBI Taxonomy" id="335476"/>
    <lineage>
        <taxon>Bacteria</taxon>
        <taxon>Pseudomonadati</taxon>
        <taxon>Pseudomonadota</taxon>
        <taxon>Betaproteobacteria</taxon>
        <taxon>Burkholderiales</taxon>
        <taxon>Comamonadaceae</taxon>
        <taxon>Polaromonas</taxon>
    </lineage>
</organism>